<gene>
    <name evidence="2" type="ORF">SAMN02910406_02371</name>
</gene>
<dbReference type="InterPro" id="IPR036116">
    <property type="entry name" value="FN3_sf"/>
</dbReference>
<dbReference type="AlphaFoldDB" id="A0A1I1M505"/>
<accession>A0A1I1M505</accession>
<proteinExistence type="predicted"/>
<dbReference type="OrthoDB" id="1819228at2"/>
<feature type="signal peptide" evidence="1">
    <location>
        <begin position="1"/>
        <end position="27"/>
    </location>
</feature>
<organism evidence="2 3">
    <name type="scientific">Ruminococcus albus</name>
    <dbReference type="NCBI Taxonomy" id="1264"/>
    <lineage>
        <taxon>Bacteria</taxon>
        <taxon>Bacillati</taxon>
        <taxon>Bacillota</taxon>
        <taxon>Clostridia</taxon>
        <taxon>Eubacteriales</taxon>
        <taxon>Oscillospiraceae</taxon>
        <taxon>Ruminococcus</taxon>
    </lineage>
</organism>
<protein>
    <recommendedName>
        <fullName evidence="4">Fibronectin type III domain-containing protein</fullName>
    </recommendedName>
</protein>
<dbReference type="Proteomes" id="UP000182192">
    <property type="component" value="Unassembled WGS sequence"/>
</dbReference>
<dbReference type="SUPFAM" id="SSF49265">
    <property type="entry name" value="Fibronectin type III"/>
    <property type="match status" value="1"/>
</dbReference>
<evidence type="ECO:0000256" key="1">
    <source>
        <dbReference type="SAM" id="SignalP"/>
    </source>
</evidence>
<dbReference type="InterPro" id="IPR013783">
    <property type="entry name" value="Ig-like_fold"/>
</dbReference>
<keyword evidence="1" id="KW-0732">Signal</keyword>
<dbReference type="InterPro" id="IPR003961">
    <property type="entry name" value="FN3_dom"/>
</dbReference>
<evidence type="ECO:0000313" key="2">
    <source>
        <dbReference type="EMBL" id="SFC77683.1"/>
    </source>
</evidence>
<dbReference type="RefSeq" id="WP_074962033.1">
    <property type="nucleotide sequence ID" value="NZ_FOKQ01000020.1"/>
</dbReference>
<evidence type="ECO:0008006" key="4">
    <source>
        <dbReference type="Google" id="ProtNLM"/>
    </source>
</evidence>
<sequence length="228" mass="25123">MVKKVIASVMALTMVFGGAAIPGSVFAEKGVISAGAAAKKAIMNPYIFVDMGEDSISLEWEKVDGAEEYAIVGMVNNRWKILDQVKDNSTKYSLNSYLLENLKAGKKYTVAVAAKFNGKWNTDLSNALTVVLGMPASVYPWFSANPVGDGKIRFAWDYVPEAENYGIVVFVNNKWVLYEELQGGDFCFLDWTTPQLPKKTYKVAVITKVNGKWMTEKAPSHAITVTVK</sequence>
<feature type="chain" id="PRO_5010381394" description="Fibronectin type III domain-containing protein" evidence="1">
    <location>
        <begin position="28"/>
        <end position="228"/>
    </location>
</feature>
<reference evidence="2 3" key="1">
    <citation type="submission" date="2016-10" db="EMBL/GenBank/DDBJ databases">
        <authorList>
            <person name="de Groot N.N."/>
        </authorList>
    </citation>
    <scope>NUCLEOTIDE SEQUENCE [LARGE SCALE GENOMIC DNA]</scope>
    <source>
        <strain evidence="2 3">AR67</strain>
    </source>
</reference>
<dbReference type="CDD" id="cd00063">
    <property type="entry name" value="FN3"/>
    <property type="match status" value="1"/>
</dbReference>
<name>A0A1I1M505_RUMAL</name>
<dbReference type="Gene3D" id="2.60.40.10">
    <property type="entry name" value="Immunoglobulins"/>
    <property type="match status" value="1"/>
</dbReference>
<evidence type="ECO:0000313" key="3">
    <source>
        <dbReference type="Proteomes" id="UP000182192"/>
    </source>
</evidence>
<dbReference type="EMBL" id="FOKQ01000020">
    <property type="protein sequence ID" value="SFC77683.1"/>
    <property type="molecule type" value="Genomic_DNA"/>
</dbReference>